<dbReference type="NCBIfam" id="TIGR00412">
    <property type="entry name" value="redox_disulf_2"/>
    <property type="match status" value="1"/>
</dbReference>
<dbReference type="Proteomes" id="UP001145087">
    <property type="component" value="Unassembled WGS sequence"/>
</dbReference>
<evidence type="ECO:0000259" key="3">
    <source>
        <dbReference type="Pfam" id="PF13192"/>
    </source>
</evidence>
<dbReference type="PANTHER" id="PTHR36450">
    <property type="entry name" value="THIOREDOXIN"/>
    <property type="match status" value="1"/>
</dbReference>
<keyword evidence="2" id="KW-1015">Disulfide bond</keyword>
<accession>A0A9X3FD31</accession>
<gene>
    <name evidence="4" type="ORF">OU798_21720</name>
</gene>
<evidence type="ECO:0000256" key="1">
    <source>
        <dbReference type="PIRSR" id="PIRSR037031-50"/>
    </source>
</evidence>
<dbReference type="InterPro" id="IPR005243">
    <property type="entry name" value="THIRX-like_proc"/>
</dbReference>
<feature type="active site" description="Nucleophile" evidence="1">
    <location>
        <position position="13"/>
    </location>
</feature>
<dbReference type="Pfam" id="PF13192">
    <property type="entry name" value="Thioredoxin_3"/>
    <property type="match status" value="1"/>
</dbReference>
<organism evidence="4 5">
    <name type="scientific">Draconibacterium aestuarii</name>
    <dbReference type="NCBI Taxonomy" id="2998507"/>
    <lineage>
        <taxon>Bacteria</taxon>
        <taxon>Pseudomonadati</taxon>
        <taxon>Bacteroidota</taxon>
        <taxon>Bacteroidia</taxon>
        <taxon>Marinilabiliales</taxon>
        <taxon>Prolixibacteraceae</taxon>
        <taxon>Draconibacterium</taxon>
    </lineage>
</organism>
<dbReference type="PANTHER" id="PTHR36450:SF1">
    <property type="entry name" value="THIOREDOXIN"/>
    <property type="match status" value="1"/>
</dbReference>
<dbReference type="EMBL" id="JAPOHD010000065">
    <property type="protein sequence ID" value="MCY1722981.1"/>
    <property type="molecule type" value="Genomic_DNA"/>
</dbReference>
<evidence type="ECO:0000256" key="2">
    <source>
        <dbReference type="PIRSR" id="PIRSR037031-51"/>
    </source>
</evidence>
<feature type="active site" description="Nucleophile" evidence="1">
    <location>
        <position position="10"/>
    </location>
</feature>
<dbReference type="InterPro" id="IPR012336">
    <property type="entry name" value="Thioredoxin-like_fold"/>
</dbReference>
<name>A0A9X3FD31_9BACT</name>
<dbReference type="SUPFAM" id="SSF52833">
    <property type="entry name" value="Thioredoxin-like"/>
    <property type="match status" value="1"/>
</dbReference>
<dbReference type="RefSeq" id="WP_343335306.1">
    <property type="nucleotide sequence ID" value="NZ_JAPOHD010000065.1"/>
</dbReference>
<evidence type="ECO:0000313" key="4">
    <source>
        <dbReference type="EMBL" id="MCY1722981.1"/>
    </source>
</evidence>
<dbReference type="Gene3D" id="3.40.30.10">
    <property type="entry name" value="Glutaredoxin"/>
    <property type="match status" value="1"/>
</dbReference>
<dbReference type="PIRSF" id="PIRSF037031">
    <property type="entry name" value="Redox_disulphide_2"/>
    <property type="match status" value="1"/>
</dbReference>
<sequence length="77" mass="8653">MDIKVLGTGCTKCKKLEELTREVVAEMGIEANIEKEEDIYKIMQYGVMRTPGLVVDGKVVLTGRLPKTKELKELLTQ</sequence>
<keyword evidence="2" id="KW-0676">Redox-active center</keyword>
<reference evidence="4" key="1">
    <citation type="submission" date="2022-11" db="EMBL/GenBank/DDBJ databases">
        <title>Marilongibacter aestuarii gen. nov., sp. nov., isolated from tidal flat sediment.</title>
        <authorList>
            <person name="Jiayan W."/>
        </authorList>
    </citation>
    <scope>NUCLEOTIDE SEQUENCE</scope>
    <source>
        <strain evidence="4">Z1-6</strain>
    </source>
</reference>
<keyword evidence="5" id="KW-1185">Reference proteome</keyword>
<proteinExistence type="predicted"/>
<feature type="domain" description="Thioredoxin-like fold" evidence="3">
    <location>
        <begin position="1"/>
        <end position="75"/>
    </location>
</feature>
<feature type="disulfide bond" description="Redox-active" evidence="2">
    <location>
        <begin position="10"/>
        <end position="13"/>
    </location>
</feature>
<protein>
    <submittedName>
        <fullName evidence="4">Thioredoxin family protein</fullName>
    </submittedName>
</protein>
<comment type="caution">
    <text evidence="4">The sequence shown here is derived from an EMBL/GenBank/DDBJ whole genome shotgun (WGS) entry which is preliminary data.</text>
</comment>
<dbReference type="AlphaFoldDB" id="A0A9X3FD31"/>
<dbReference type="InterPro" id="IPR036249">
    <property type="entry name" value="Thioredoxin-like_sf"/>
</dbReference>
<evidence type="ECO:0000313" key="5">
    <source>
        <dbReference type="Proteomes" id="UP001145087"/>
    </source>
</evidence>